<dbReference type="Gene3D" id="2.60.40.10">
    <property type="entry name" value="Immunoglobulins"/>
    <property type="match status" value="1"/>
</dbReference>
<dbReference type="PANTHER" id="PTHR11475">
    <property type="entry name" value="OXIDASE/PEROXIDASE"/>
    <property type="match status" value="1"/>
</dbReference>
<dbReference type="SMART" id="SM00408">
    <property type="entry name" value="IGc2"/>
    <property type="match status" value="1"/>
</dbReference>
<dbReference type="SMART" id="SM00409">
    <property type="entry name" value="IG"/>
    <property type="match status" value="1"/>
</dbReference>
<dbReference type="InterPro" id="IPR013783">
    <property type="entry name" value="Ig-like_fold"/>
</dbReference>
<dbReference type="PROSITE" id="PS50292">
    <property type="entry name" value="PEROXIDASE_3"/>
    <property type="match status" value="1"/>
</dbReference>
<keyword evidence="1" id="KW-0575">Peroxidase</keyword>
<dbReference type="InterPro" id="IPR007110">
    <property type="entry name" value="Ig-like_dom"/>
</dbReference>
<proteinExistence type="predicted"/>
<dbReference type="InterPro" id="IPR019791">
    <property type="entry name" value="Haem_peroxidase_animal"/>
</dbReference>
<dbReference type="InterPro" id="IPR010255">
    <property type="entry name" value="Haem_peroxidase_sf"/>
</dbReference>
<feature type="domain" description="Ig-like" evidence="6">
    <location>
        <begin position="224"/>
        <end position="302"/>
    </location>
</feature>
<evidence type="ECO:0000256" key="1">
    <source>
        <dbReference type="ARBA" id="ARBA00022559"/>
    </source>
</evidence>
<name>A0ABQ8J1N1_DERPT</name>
<dbReference type="Pfam" id="PF03098">
    <property type="entry name" value="An_peroxidase"/>
    <property type="match status" value="1"/>
</dbReference>
<evidence type="ECO:0000313" key="7">
    <source>
        <dbReference type="EMBL" id="KAH9416427.1"/>
    </source>
</evidence>
<reference evidence="7 8" key="1">
    <citation type="journal article" date="2018" name="J. Allergy Clin. Immunol.">
        <title>High-quality assembly of Dermatophagoides pteronyssinus genome and transcriptome reveals a wide range of novel allergens.</title>
        <authorList>
            <person name="Liu X.Y."/>
            <person name="Yang K.Y."/>
            <person name="Wang M.Q."/>
            <person name="Kwok J.S."/>
            <person name="Zeng X."/>
            <person name="Yang Z."/>
            <person name="Xiao X.J."/>
            <person name="Lau C.P."/>
            <person name="Li Y."/>
            <person name="Huang Z.M."/>
            <person name="Ba J.G."/>
            <person name="Yim A.K."/>
            <person name="Ouyang C.Y."/>
            <person name="Ngai S.M."/>
            <person name="Chan T.F."/>
            <person name="Leung E.L."/>
            <person name="Liu L."/>
            <person name="Liu Z.G."/>
            <person name="Tsui S.K."/>
        </authorList>
    </citation>
    <scope>NUCLEOTIDE SEQUENCE [LARGE SCALE GENOMIC DNA]</scope>
    <source>
        <strain evidence="7">Derp</strain>
    </source>
</reference>
<dbReference type="PROSITE" id="PS50835">
    <property type="entry name" value="IG_LIKE"/>
    <property type="match status" value="1"/>
</dbReference>
<keyword evidence="3" id="KW-0732">Signal</keyword>
<dbReference type="InterPro" id="IPR001611">
    <property type="entry name" value="Leu-rich_rpt"/>
</dbReference>
<evidence type="ECO:0000256" key="5">
    <source>
        <dbReference type="ARBA" id="ARBA00023157"/>
    </source>
</evidence>
<dbReference type="EMBL" id="NJHN03000092">
    <property type="protein sequence ID" value="KAH9416427.1"/>
    <property type="molecule type" value="Genomic_DNA"/>
</dbReference>
<dbReference type="Gene3D" id="3.80.10.10">
    <property type="entry name" value="Ribonuclease Inhibitor"/>
    <property type="match status" value="1"/>
</dbReference>
<dbReference type="InterPro" id="IPR037120">
    <property type="entry name" value="Haem_peroxidase_sf_animal"/>
</dbReference>
<gene>
    <name evidence="7" type="ORF">DERP_012855</name>
</gene>
<evidence type="ECO:0000259" key="6">
    <source>
        <dbReference type="PROSITE" id="PS50835"/>
    </source>
</evidence>
<accession>A0ABQ8J1N1</accession>
<dbReference type="InterPro" id="IPR032675">
    <property type="entry name" value="LRR_dom_sf"/>
</dbReference>
<dbReference type="InterPro" id="IPR003599">
    <property type="entry name" value="Ig_sub"/>
</dbReference>
<dbReference type="PANTHER" id="PTHR11475:SF144">
    <property type="entry name" value="NAD(P)H OXIDASE (H2O2-FORMING)"/>
    <property type="match status" value="1"/>
</dbReference>
<keyword evidence="2" id="KW-0433">Leucine-rich repeat</keyword>
<evidence type="ECO:0000256" key="3">
    <source>
        <dbReference type="ARBA" id="ARBA00022729"/>
    </source>
</evidence>
<dbReference type="Proteomes" id="UP000887458">
    <property type="component" value="Unassembled WGS sequence"/>
</dbReference>
<dbReference type="SUPFAM" id="SSF52058">
    <property type="entry name" value="L domain-like"/>
    <property type="match status" value="1"/>
</dbReference>
<dbReference type="InterPro" id="IPR003591">
    <property type="entry name" value="Leu-rich_rpt_typical-subtyp"/>
</dbReference>
<dbReference type="Pfam" id="PF13927">
    <property type="entry name" value="Ig_3"/>
    <property type="match status" value="1"/>
</dbReference>
<evidence type="ECO:0000313" key="8">
    <source>
        <dbReference type="Proteomes" id="UP000887458"/>
    </source>
</evidence>
<sequence>MIIDCQECTTTTIICTGNNLDEVLLVTPFIQYLNLSHNLIRELKQKHFAHLPLLNVLDLSNNQIQTIPDRVFAGLGSLKKLYLNNNRIKIIEHYGFRNLLELDELYLYSNSLDLRDDGFDWNIFKELINLKYLSIFSQKNDLEKICNSKINKKSLNFCLKLNIEKSNVKPVEHSNVSSTKVSTIDLPDKINNKHKSSEKKERIVHQHQRNRTNLLEIITNGSSPILTKVPKSIYRIELGSKLELSCEAEGNPKPTLKWIRFGRTFSFNSTIIIEKIQPDDDGYYECQARNRNGKASKEIRIIIVGCISTESNLNQHRNLLQRIIEASKYSKRIELGNLITLNTTDVLKFFDLTRLLIAYSDNRTQFDAINLQEESNYHSLTATQATVMGNFTGCVGGARFETFDCFDDNSDEFSEYYSITGICNNRKNPKWGASVEPFLRLLPANYADGLVKPIVTKELLSTEAVTNDEWHNHLLMQFGQFLDHDLTFAALSDNRNLLENDLVDCERTCHENVEPCYSIFRPDSSKSTINDHDKCIELKRSAEYCGTGYTSVVFGQLIRREQVNLITSFIDGSQIYGNNFELFNYLRHPSSQNSHLLNSTIISNQTYLPKNDNYQLLLSMDCQMEPERSNQECFLAGDHRANEQLGLLIFHNLWLRNHNLLARKFRLLRPDWTNDKIFYETRKIISAQLQIITYRDWLPLIIGSKGMKMLGKYNGYDETINPSISNVFATAAMRFGHTLVNKNLIRKFANLQHHHDDERKHSKDDGTKMHQAFFRPDQLSKTEVFDSVLLGLARTPLKKSMPEQAISDELTEHLFRLSRYQPLDLASINIQRGRDHALPDYNQWRKFCGLKMAANFDDLKYEIKNPEIRKKLQKLYGHPDNVDLYVAGLMENSDSDAKIGPTFRCLLVDQFRRLRDGDRFFYLNKNVFTDEQLKQLETTTTLSAIICQNSDNIKTIIKKSFYLPNDNNNNNQSWIECDQLPKIDLTKW</sequence>
<dbReference type="InterPro" id="IPR003598">
    <property type="entry name" value="Ig_sub2"/>
</dbReference>
<dbReference type="SUPFAM" id="SSF48726">
    <property type="entry name" value="Immunoglobulin"/>
    <property type="match status" value="1"/>
</dbReference>
<reference evidence="7 8" key="2">
    <citation type="journal article" date="2022" name="Mol. Biol. Evol.">
        <title>Comparative Genomics Reveals Insights into the Divergent Evolution of Astigmatic Mites and Household Pest Adaptations.</title>
        <authorList>
            <person name="Xiong Q."/>
            <person name="Wan A.T."/>
            <person name="Liu X."/>
            <person name="Fung C.S."/>
            <person name="Xiao X."/>
            <person name="Malainual N."/>
            <person name="Hou J."/>
            <person name="Wang L."/>
            <person name="Wang M."/>
            <person name="Yang K.Y."/>
            <person name="Cui Y."/>
            <person name="Leung E.L."/>
            <person name="Nong W."/>
            <person name="Shin S.K."/>
            <person name="Au S.W."/>
            <person name="Jeong K.Y."/>
            <person name="Chew F.T."/>
            <person name="Hui J.H."/>
            <person name="Leung T.F."/>
            <person name="Tungtrongchitr A."/>
            <person name="Zhong N."/>
            <person name="Liu Z."/>
            <person name="Tsui S.K."/>
        </authorList>
    </citation>
    <scope>NUCLEOTIDE SEQUENCE [LARGE SCALE GENOMIC DNA]</scope>
    <source>
        <strain evidence="7">Derp</strain>
    </source>
</reference>
<keyword evidence="8" id="KW-1185">Reference proteome</keyword>
<dbReference type="PRINTS" id="PR00457">
    <property type="entry name" value="ANPEROXIDASE"/>
</dbReference>
<protein>
    <recommendedName>
        <fullName evidence="6">Ig-like domain-containing protein</fullName>
    </recommendedName>
</protein>
<keyword evidence="1" id="KW-0560">Oxidoreductase</keyword>
<comment type="caution">
    <text evidence="7">The sequence shown here is derived from an EMBL/GenBank/DDBJ whole genome shotgun (WGS) entry which is preliminary data.</text>
</comment>
<dbReference type="InterPro" id="IPR036179">
    <property type="entry name" value="Ig-like_dom_sf"/>
</dbReference>
<evidence type="ECO:0000256" key="4">
    <source>
        <dbReference type="ARBA" id="ARBA00022737"/>
    </source>
</evidence>
<dbReference type="PROSITE" id="PS51450">
    <property type="entry name" value="LRR"/>
    <property type="match status" value="2"/>
</dbReference>
<keyword evidence="5" id="KW-1015">Disulfide bond</keyword>
<keyword evidence="4" id="KW-0677">Repeat</keyword>
<dbReference type="Gene3D" id="1.10.640.10">
    <property type="entry name" value="Haem peroxidase domain superfamily, animal type"/>
    <property type="match status" value="1"/>
</dbReference>
<organism evidence="7 8">
    <name type="scientific">Dermatophagoides pteronyssinus</name>
    <name type="common">European house dust mite</name>
    <dbReference type="NCBI Taxonomy" id="6956"/>
    <lineage>
        <taxon>Eukaryota</taxon>
        <taxon>Metazoa</taxon>
        <taxon>Ecdysozoa</taxon>
        <taxon>Arthropoda</taxon>
        <taxon>Chelicerata</taxon>
        <taxon>Arachnida</taxon>
        <taxon>Acari</taxon>
        <taxon>Acariformes</taxon>
        <taxon>Sarcoptiformes</taxon>
        <taxon>Astigmata</taxon>
        <taxon>Psoroptidia</taxon>
        <taxon>Analgoidea</taxon>
        <taxon>Pyroglyphidae</taxon>
        <taxon>Dermatophagoidinae</taxon>
        <taxon>Dermatophagoides</taxon>
    </lineage>
</organism>
<dbReference type="Pfam" id="PF13855">
    <property type="entry name" value="LRR_8"/>
    <property type="match status" value="1"/>
</dbReference>
<evidence type="ECO:0000256" key="2">
    <source>
        <dbReference type="ARBA" id="ARBA00022614"/>
    </source>
</evidence>
<dbReference type="SMART" id="SM00369">
    <property type="entry name" value="LRR_TYP"/>
    <property type="match status" value="3"/>
</dbReference>
<dbReference type="SUPFAM" id="SSF48113">
    <property type="entry name" value="Heme-dependent peroxidases"/>
    <property type="match status" value="1"/>
</dbReference>